<evidence type="ECO:0000313" key="1">
    <source>
        <dbReference type="EMBL" id="MFC4488528.1"/>
    </source>
</evidence>
<dbReference type="RefSeq" id="WP_231461056.1">
    <property type="nucleotide sequence ID" value="NZ_JAJOHW010000017.1"/>
</dbReference>
<reference evidence="2" key="1">
    <citation type="journal article" date="2019" name="Int. J. Syst. Evol. Microbiol.">
        <title>The Global Catalogue of Microorganisms (GCM) 10K type strain sequencing project: providing services to taxonomists for standard genome sequencing and annotation.</title>
        <authorList>
            <consortium name="The Broad Institute Genomics Platform"/>
            <consortium name="The Broad Institute Genome Sequencing Center for Infectious Disease"/>
            <person name="Wu L."/>
            <person name="Ma J."/>
        </authorList>
    </citation>
    <scope>NUCLEOTIDE SEQUENCE [LARGE SCALE GENOMIC DNA]</scope>
    <source>
        <strain evidence="2">CGMCC 4.7608</strain>
    </source>
</reference>
<evidence type="ECO:0000313" key="2">
    <source>
        <dbReference type="Proteomes" id="UP001595999"/>
    </source>
</evidence>
<protein>
    <submittedName>
        <fullName evidence="1">Uncharacterized protein</fullName>
    </submittedName>
</protein>
<name>A0ABV8ZLE4_9NEIS</name>
<comment type="caution">
    <text evidence="1">The sequence shown here is derived from an EMBL/GenBank/DDBJ whole genome shotgun (WGS) entry which is preliminary data.</text>
</comment>
<keyword evidence="2" id="KW-1185">Reference proteome</keyword>
<accession>A0ABV8ZLE4</accession>
<gene>
    <name evidence="1" type="ORF">ACFO0R_02750</name>
</gene>
<dbReference type="EMBL" id="JBHSEK010000001">
    <property type="protein sequence ID" value="MFC4488528.1"/>
    <property type="molecule type" value="Genomic_DNA"/>
</dbReference>
<proteinExistence type="predicted"/>
<sequence length="45" mass="4922">MVMQAKPLLWQTLSLTDRKINYKLTCINDSATNTVAAMVRPAAAA</sequence>
<dbReference type="Proteomes" id="UP001595999">
    <property type="component" value="Unassembled WGS sequence"/>
</dbReference>
<organism evidence="1 2">
    <name type="scientific">Chromobacterium aquaticum</name>
    <dbReference type="NCBI Taxonomy" id="467180"/>
    <lineage>
        <taxon>Bacteria</taxon>
        <taxon>Pseudomonadati</taxon>
        <taxon>Pseudomonadota</taxon>
        <taxon>Betaproteobacteria</taxon>
        <taxon>Neisseriales</taxon>
        <taxon>Chromobacteriaceae</taxon>
        <taxon>Chromobacterium</taxon>
    </lineage>
</organism>